<dbReference type="Proteomes" id="UP000769157">
    <property type="component" value="Unassembled WGS sequence"/>
</dbReference>
<evidence type="ECO:0000313" key="2">
    <source>
        <dbReference type="Proteomes" id="UP000769157"/>
    </source>
</evidence>
<keyword evidence="2" id="KW-1185">Reference proteome</keyword>
<dbReference type="GeneID" id="70232584"/>
<dbReference type="AlphaFoldDB" id="A0A9P8PFY0"/>
<reference evidence="1" key="1">
    <citation type="journal article" date="2021" name="Open Biol.">
        <title>Shared evolutionary footprints suggest mitochondrial oxidative damage underlies multiple complex I losses in fungi.</title>
        <authorList>
            <person name="Schikora-Tamarit M.A."/>
            <person name="Marcet-Houben M."/>
            <person name="Nosek J."/>
            <person name="Gabaldon T."/>
        </authorList>
    </citation>
    <scope>NUCLEOTIDE SEQUENCE</scope>
    <source>
        <strain evidence="1">CBS6075</strain>
    </source>
</reference>
<evidence type="ECO:0000313" key="1">
    <source>
        <dbReference type="EMBL" id="KAH3670905.1"/>
    </source>
</evidence>
<protein>
    <submittedName>
        <fullName evidence="1">Uncharacterized protein</fullName>
    </submittedName>
</protein>
<gene>
    <name evidence="1" type="ORF">OGAPHI_000616</name>
</gene>
<sequence>MRLIELRFIPCCLAATSTGSATGDSLFRANLRDLRITTSSSVSEAALLPRELSSSPLTDSRSSLLNFESCSCTGLWLGVGSSESCDWLYFSTSYSSFFKASNSIHLNAGIDLQPRQIISSASSSTLILLLRVVEFTDLHSSRARCRSFQYFSESTTSNV</sequence>
<dbReference type="EMBL" id="JAEUBE010000084">
    <property type="protein sequence ID" value="KAH3670905.1"/>
    <property type="molecule type" value="Genomic_DNA"/>
</dbReference>
<comment type="caution">
    <text evidence="1">The sequence shown here is derived from an EMBL/GenBank/DDBJ whole genome shotgun (WGS) entry which is preliminary data.</text>
</comment>
<organism evidence="1 2">
    <name type="scientific">Ogataea philodendri</name>
    <dbReference type="NCBI Taxonomy" id="1378263"/>
    <lineage>
        <taxon>Eukaryota</taxon>
        <taxon>Fungi</taxon>
        <taxon>Dikarya</taxon>
        <taxon>Ascomycota</taxon>
        <taxon>Saccharomycotina</taxon>
        <taxon>Pichiomycetes</taxon>
        <taxon>Pichiales</taxon>
        <taxon>Pichiaceae</taxon>
        <taxon>Ogataea</taxon>
    </lineage>
</organism>
<accession>A0A9P8PFY0</accession>
<proteinExistence type="predicted"/>
<name>A0A9P8PFY0_9ASCO</name>
<reference evidence="1" key="2">
    <citation type="submission" date="2021-01" db="EMBL/GenBank/DDBJ databases">
        <authorList>
            <person name="Schikora-Tamarit M.A."/>
        </authorList>
    </citation>
    <scope>NUCLEOTIDE SEQUENCE</scope>
    <source>
        <strain evidence="1">CBS6075</strain>
    </source>
</reference>
<dbReference type="RefSeq" id="XP_046064273.1">
    <property type="nucleotide sequence ID" value="XM_046207437.1"/>
</dbReference>